<evidence type="ECO:0000313" key="2">
    <source>
        <dbReference type="EMBL" id="KIX97810.1"/>
    </source>
</evidence>
<evidence type="ECO:0000313" key="3">
    <source>
        <dbReference type="Proteomes" id="UP000053411"/>
    </source>
</evidence>
<dbReference type="EMBL" id="KN848073">
    <property type="protein sequence ID" value="KIX97810.1"/>
    <property type="molecule type" value="Genomic_DNA"/>
</dbReference>
<dbReference type="RefSeq" id="XP_016631933.1">
    <property type="nucleotide sequence ID" value="XM_016777088.1"/>
</dbReference>
<feature type="compositionally biased region" description="Polar residues" evidence="1">
    <location>
        <begin position="1"/>
        <end position="16"/>
    </location>
</feature>
<dbReference type="VEuPathDB" id="FungiDB:Z520_06588"/>
<dbReference type="GeneID" id="27712334"/>
<feature type="region of interest" description="Disordered" evidence="1">
    <location>
        <begin position="1"/>
        <end position="34"/>
    </location>
</feature>
<proteinExistence type="predicted"/>
<gene>
    <name evidence="2" type="ORF">Z520_06588</name>
</gene>
<dbReference type="AlphaFoldDB" id="A0A0D2H7J9"/>
<protein>
    <submittedName>
        <fullName evidence="2">Uncharacterized protein</fullName>
    </submittedName>
</protein>
<evidence type="ECO:0000256" key="1">
    <source>
        <dbReference type="SAM" id="MobiDB-lite"/>
    </source>
</evidence>
<sequence length="97" mass="11116">MPKNQNMNKNTLSDSTGGHEAAKARSPTRGKVFPEVARYKELQRCMDQGTDDLIETTHRCAELRRDVAERREKVLDKRMHGLGGAFAKSRLPNHYKY</sequence>
<accession>A0A0D2H7J9</accession>
<reference evidence="2 3" key="1">
    <citation type="submission" date="2015-01" db="EMBL/GenBank/DDBJ databases">
        <title>The Genome Sequence of Fonsecaea multimorphosa CBS 102226.</title>
        <authorList>
            <consortium name="The Broad Institute Genomics Platform"/>
            <person name="Cuomo C."/>
            <person name="de Hoog S."/>
            <person name="Gorbushina A."/>
            <person name="Stielow B."/>
            <person name="Teixiera M."/>
            <person name="Abouelleil A."/>
            <person name="Chapman S.B."/>
            <person name="Priest M."/>
            <person name="Young S.K."/>
            <person name="Wortman J."/>
            <person name="Nusbaum C."/>
            <person name="Birren B."/>
        </authorList>
    </citation>
    <scope>NUCLEOTIDE SEQUENCE [LARGE SCALE GENOMIC DNA]</scope>
    <source>
        <strain evidence="2 3">CBS 102226</strain>
    </source>
</reference>
<name>A0A0D2H7J9_9EURO</name>
<organism evidence="2 3">
    <name type="scientific">Fonsecaea multimorphosa CBS 102226</name>
    <dbReference type="NCBI Taxonomy" id="1442371"/>
    <lineage>
        <taxon>Eukaryota</taxon>
        <taxon>Fungi</taxon>
        <taxon>Dikarya</taxon>
        <taxon>Ascomycota</taxon>
        <taxon>Pezizomycotina</taxon>
        <taxon>Eurotiomycetes</taxon>
        <taxon>Chaetothyriomycetidae</taxon>
        <taxon>Chaetothyriales</taxon>
        <taxon>Herpotrichiellaceae</taxon>
        <taxon>Fonsecaea</taxon>
    </lineage>
</organism>
<keyword evidence="3" id="KW-1185">Reference proteome</keyword>
<dbReference type="Proteomes" id="UP000053411">
    <property type="component" value="Unassembled WGS sequence"/>
</dbReference>